<dbReference type="EC" id="3.7.1.14" evidence="2"/>
<evidence type="ECO:0000313" key="3">
    <source>
        <dbReference type="Proteomes" id="UP000552700"/>
    </source>
</evidence>
<name>A0A841J304_9SPHN</name>
<keyword evidence="3" id="KW-1185">Reference proteome</keyword>
<comment type="caution">
    <text evidence="2">The sequence shown here is derived from an EMBL/GenBank/DDBJ whole genome shotgun (WGS) entry which is preliminary data.</text>
</comment>
<dbReference type="PRINTS" id="PR00111">
    <property type="entry name" value="ABHYDROLASE"/>
</dbReference>
<evidence type="ECO:0000259" key="1">
    <source>
        <dbReference type="Pfam" id="PF00561"/>
    </source>
</evidence>
<dbReference type="InterPro" id="IPR000639">
    <property type="entry name" value="Epox_hydrolase-like"/>
</dbReference>
<dbReference type="SUPFAM" id="SSF53474">
    <property type="entry name" value="alpha/beta-Hydrolases"/>
    <property type="match status" value="1"/>
</dbReference>
<feature type="domain" description="AB hydrolase-1" evidence="1">
    <location>
        <begin position="40"/>
        <end position="274"/>
    </location>
</feature>
<protein>
    <submittedName>
        <fullName evidence="2">2-hydroxy-6-oxonona-2,4-dienedioate hydrolase</fullName>
        <ecNumber evidence="2">3.7.1.14</ecNumber>
    </submittedName>
</protein>
<dbReference type="GO" id="GO:0016787">
    <property type="term" value="F:hydrolase activity"/>
    <property type="evidence" value="ECO:0007669"/>
    <property type="project" value="UniProtKB-KW"/>
</dbReference>
<sequence length="291" mass="32660">MSEYYRSIWSDLTRVPFSQGFLDADGITTRYISSGSPDKPLLLLIHGTGGHAEAYSRNFAAHGEHFWTVSIDLIGHGWTDKPDSAYEVADYGAHVLAVMKALGRDKAHISGESLGGWVAGWIAIHHPEKIDRLVLNTAGGWTAHPEVMERIQRLSMEAANDPNPDRIRSRLEFLMHDHSKVNDDLVETRRAIYAQPGFPDVMRRVLCLQDMETRRRNMFSDEETGRIAAPALVLWTSHDPTATPEEGARIASLIPGAHYEVMNGCGHWPQFEDPEKFNQIHLDFLLGRGEP</sequence>
<dbReference type="PANTHER" id="PTHR46438:SF11">
    <property type="entry name" value="LIPASE-RELATED"/>
    <property type="match status" value="1"/>
</dbReference>
<dbReference type="EMBL" id="JACIJP010000006">
    <property type="protein sequence ID" value="MBB6125343.1"/>
    <property type="molecule type" value="Genomic_DNA"/>
</dbReference>
<dbReference type="Gene3D" id="3.40.50.1820">
    <property type="entry name" value="alpha/beta hydrolase"/>
    <property type="match status" value="1"/>
</dbReference>
<proteinExistence type="predicted"/>
<dbReference type="PANTHER" id="PTHR46438">
    <property type="entry name" value="ALPHA/BETA-HYDROLASES SUPERFAMILY PROTEIN"/>
    <property type="match status" value="1"/>
</dbReference>
<reference evidence="2 3" key="1">
    <citation type="submission" date="2020-08" db="EMBL/GenBank/DDBJ databases">
        <title>Genomic Encyclopedia of Type Strains, Phase IV (KMG-IV): sequencing the most valuable type-strain genomes for metagenomic binning, comparative biology and taxonomic classification.</title>
        <authorList>
            <person name="Goeker M."/>
        </authorList>
    </citation>
    <scope>NUCLEOTIDE SEQUENCE [LARGE SCALE GENOMIC DNA]</scope>
    <source>
        <strain evidence="2 3">DSM 102255</strain>
    </source>
</reference>
<organism evidence="2 3">
    <name type="scientific">Sphingobium subterraneum</name>
    <dbReference type="NCBI Taxonomy" id="627688"/>
    <lineage>
        <taxon>Bacteria</taxon>
        <taxon>Pseudomonadati</taxon>
        <taxon>Pseudomonadota</taxon>
        <taxon>Alphaproteobacteria</taxon>
        <taxon>Sphingomonadales</taxon>
        <taxon>Sphingomonadaceae</taxon>
        <taxon>Sphingobium</taxon>
    </lineage>
</organism>
<accession>A0A841J304</accession>
<dbReference type="InterPro" id="IPR000073">
    <property type="entry name" value="AB_hydrolase_1"/>
</dbReference>
<dbReference type="PRINTS" id="PR00412">
    <property type="entry name" value="EPOXHYDRLASE"/>
</dbReference>
<gene>
    <name evidence="2" type="ORF">FHS92_003104</name>
</gene>
<keyword evidence="2" id="KW-0378">Hydrolase</keyword>
<evidence type="ECO:0000313" key="2">
    <source>
        <dbReference type="EMBL" id="MBB6125343.1"/>
    </source>
</evidence>
<dbReference type="InterPro" id="IPR029058">
    <property type="entry name" value="AB_hydrolase_fold"/>
</dbReference>
<dbReference type="Pfam" id="PF00561">
    <property type="entry name" value="Abhydrolase_1"/>
    <property type="match status" value="1"/>
</dbReference>
<dbReference type="Proteomes" id="UP000552700">
    <property type="component" value="Unassembled WGS sequence"/>
</dbReference>
<dbReference type="AlphaFoldDB" id="A0A841J304"/>
<dbReference type="RefSeq" id="WP_184081637.1">
    <property type="nucleotide sequence ID" value="NZ_JACIJP010000006.1"/>
</dbReference>